<proteinExistence type="predicted"/>
<dbReference type="RefSeq" id="WP_223791994.1">
    <property type="nucleotide sequence ID" value="NZ_JAIOUQ010000013.1"/>
</dbReference>
<keyword evidence="1" id="KW-1133">Transmembrane helix</keyword>
<evidence type="ECO:0000313" key="3">
    <source>
        <dbReference type="Proteomes" id="UP000825933"/>
    </source>
</evidence>
<name>A0A8T5V0A3_9EURY</name>
<dbReference type="AlphaFoldDB" id="A0A8T5V0A3"/>
<protein>
    <submittedName>
        <fullName evidence="2">Uncharacterized protein</fullName>
    </submittedName>
</protein>
<evidence type="ECO:0000256" key="1">
    <source>
        <dbReference type="SAM" id="Phobius"/>
    </source>
</evidence>
<accession>A0A8T5V0A3</accession>
<keyword evidence="1" id="KW-0472">Membrane</keyword>
<gene>
    <name evidence="2" type="ORF">K8N75_10380</name>
</gene>
<organism evidence="2 3">
    <name type="scientific">Methanobacterium spitsbergense</name>
    <dbReference type="NCBI Taxonomy" id="2874285"/>
    <lineage>
        <taxon>Archaea</taxon>
        <taxon>Methanobacteriati</taxon>
        <taxon>Methanobacteriota</taxon>
        <taxon>Methanomada group</taxon>
        <taxon>Methanobacteria</taxon>
        <taxon>Methanobacteriales</taxon>
        <taxon>Methanobacteriaceae</taxon>
        <taxon>Methanobacterium</taxon>
    </lineage>
</organism>
<keyword evidence="3" id="KW-1185">Reference proteome</keyword>
<feature type="transmembrane region" description="Helical" evidence="1">
    <location>
        <begin position="32"/>
        <end position="53"/>
    </location>
</feature>
<dbReference type="Proteomes" id="UP000825933">
    <property type="component" value="Unassembled WGS sequence"/>
</dbReference>
<keyword evidence="1" id="KW-0812">Transmembrane</keyword>
<sequence>MVFDVTTTLNLILSLIIVILGLWVFKIKKYLLALYISLAFALFAFSHLAILLGITSTNILIITFRSLGYLVIIFALLIEALKK</sequence>
<comment type="caution">
    <text evidence="2">The sequence shown here is derived from an EMBL/GenBank/DDBJ whole genome shotgun (WGS) entry which is preliminary data.</text>
</comment>
<feature type="transmembrane region" description="Helical" evidence="1">
    <location>
        <begin position="59"/>
        <end position="78"/>
    </location>
</feature>
<reference evidence="3" key="1">
    <citation type="journal article" date="2022" name="Microbiol. Resour. Announc.">
        <title>Draft Genome Sequence of a Methanogenic Archaeon from West Spitsbergen Permafrost.</title>
        <authorList>
            <person name="Trubitsyn V."/>
            <person name="Rivkina E."/>
            <person name="Shcherbakova V."/>
        </authorList>
    </citation>
    <scope>NUCLEOTIDE SEQUENCE [LARGE SCALE GENOMIC DNA]</scope>
    <source>
        <strain evidence="3">VT</strain>
    </source>
</reference>
<evidence type="ECO:0000313" key="2">
    <source>
        <dbReference type="EMBL" id="MBZ2166443.1"/>
    </source>
</evidence>
<feature type="transmembrane region" description="Helical" evidence="1">
    <location>
        <begin position="6"/>
        <end position="25"/>
    </location>
</feature>
<dbReference type="EMBL" id="JAIOUQ010000013">
    <property type="protein sequence ID" value="MBZ2166443.1"/>
    <property type="molecule type" value="Genomic_DNA"/>
</dbReference>